<comment type="caution">
    <text evidence="2">The sequence shown here is derived from an EMBL/GenBank/DDBJ whole genome shotgun (WGS) entry which is preliminary data.</text>
</comment>
<dbReference type="Proteomes" id="UP000010988">
    <property type="component" value="Unassembled WGS sequence"/>
</dbReference>
<dbReference type="STRING" id="1220583.GOACH_11_00230"/>
<feature type="region of interest" description="Disordered" evidence="1">
    <location>
        <begin position="18"/>
        <end position="61"/>
    </location>
</feature>
<protein>
    <submittedName>
        <fullName evidence="2">Uncharacterized protein</fullName>
    </submittedName>
</protein>
<organism evidence="2 3">
    <name type="scientific">Gordonia aichiensis NBRC 108223</name>
    <dbReference type="NCBI Taxonomy" id="1220583"/>
    <lineage>
        <taxon>Bacteria</taxon>
        <taxon>Bacillati</taxon>
        <taxon>Actinomycetota</taxon>
        <taxon>Actinomycetes</taxon>
        <taxon>Mycobacteriales</taxon>
        <taxon>Gordoniaceae</taxon>
        <taxon>Gordonia</taxon>
    </lineage>
</organism>
<dbReference type="AlphaFoldDB" id="L7KND9"/>
<accession>L7KND9</accession>
<gene>
    <name evidence="2" type="ORF">GOACH_11_00230</name>
</gene>
<evidence type="ECO:0000313" key="2">
    <source>
        <dbReference type="EMBL" id="GAC49228.1"/>
    </source>
</evidence>
<name>L7KND9_9ACTN</name>
<keyword evidence="3" id="KW-1185">Reference proteome</keyword>
<proteinExistence type="predicted"/>
<dbReference type="EMBL" id="BANR01000011">
    <property type="protein sequence ID" value="GAC49228.1"/>
    <property type="molecule type" value="Genomic_DNA"/>
</dbReference>
<feature type="compositionally biased region" description="Low complexity" evidence="1">
    <location>
        <begin position="18"/>
        <end position="37"/>
    </location>
</feature>
<sequence>MPGIARTYTFGHVLGAADADPAKATPTPHTASTTDTAIPKSLRTDLPLHDYPPTTHRPWSDHVSVNRVAPIRQRRPAELL</sequence>
<reference evidence="2 3" key="1">
    <citation type="submission" date="2012-12" db="EMBL/GenBank/DDBJ databases">
        <title>Whole genome shotgun sequence of Gordonia aichiensis NBRC 108223.</title>
        <authorList>
            <person name="Isaki-Nakamura S."/>
            <person name="Hosoyama A."/>
            <person name="Tsuchikane K."/>
            <person name="Ando Y."/>
            <person name="Baba S."/>
            <person name="Ohji S."/>
            <person name="Hamada M."/>
            <person name="Tamura T."/>
            <person name="Yamazoe A."/>
            <person name="Yamazaki S."/>
            <person name="Fujita N."/>
        </authorList>
    </citation>
    <scope>NUCLEOTIDE SEQUENCE [LARGE SCALE GENOMIC DNA]</scope>
    <source>
        <strain evidence="2 3">NBRC 108223</strain>
    </source>
</reference>
<evidence type="ECO:0000313" key="3">
    <source>
        <dbReference type="Proteomes" id="UP000010988"/>
    </source>
</evidence>
<evidence type="ECO:0000256" key="1">
    <source>
        <dbReference type="SAM" id="MobiDB-lite"/>
    </source>
</evidence>